<evidence type="ECO:0000313" key="2">
    <source>
        <dbReference type="Proteomes" id="UP001291309"/>
    </source>
</evidence>
<reference evidence="1 2" key="1">
    <citation type="submission" date="2023-12" db="EMBL/GenBank/DDBJ databases">
        <title>the genome sequence of Hyalangium sp. s54d21.</title>
        <authorList>
            <person name="Zhang X."/>
        </authorList>
    </citation>
    <scope>NUCLEOTIDE SEQUENCE [LARGE SCALE GENOMIC DNA]</scope>
    <source>
        <strain evidence="2">s54d21</strain>
    </source>
</reference>
<dbReference type="RefSeq" id="WP_321549930.1">
    <property type="nucleotide sequence ID" value="NZ_JAXIVS010000014.1"/>
</dbReference>
<proteinExistence type="predicted"/>
<protein>
    <submittedName>
        <fullName evidence="1">Uncharacterized protein</fullName>
    </submittedName>
</protein>
<name>A0ABU5HCM8_9BACT</name>
<evidence type="ECO:0000313" key="1">
    <source>
        <dbReference type="EMBL" id="MDY7231215.1"/>
    </source>
</evidence>
<comment type="caution">
    <text evidence="1">The sequence shown here is derived from an EMBL/GenBank/DDBJ whole genome shotgun (WGS) entry which is preliminary data.</text>
</comment>
<dbReference type="Proteomes" id="UP001291309">
    <property type="component" value="Unassembled WGS sequence"/>
</dbReference>
<organism evidence="1 2">
    <name type="scientific">Hyalangium rubrum</name>
    <dbReference type="NCBI Taxonomy" id="3103134"/>
    <lineage>
        <taxon>Bacteria</taxon>
        <taxon>Pseudomonadati</taxon>
        <taxon>Myxococcota</taxon>
        <taxon>Myxococcia</taxon>
        <taxon>Myxococcales</taxon>
        <taxon>Cystobacterineae</taxon>
        <taxon>Archangiaceae</taxon>
        <taxon>Hyalangium</taxon>
    </lineage>
</organism>
<accession>A0ABU5HCM8</accession>
<keyword evidence="2" id="KW-1185">Reference proteome</keyword>
<dbReference type="EMBL" id="JAXIVS010000014">
    <property type="protein sequence ID" value="MDY7231215.1"/>
    <property type="molecule type" value="Genomic_DNA"/>
</dbReference>
<sequence>MSREQVLYQSPLLYRVLREEEGALLIEVVVGGIAMTSVRVRLTSQEAEAYAREGSAFSDRLAREIMARPSFGGRAFDTPTE</sequence>
<gene>
    <name evidence="1" type="ORF">SYV04_32800</name>
</gene>